<protein>
    <submittedName>
        <fullName evidence="6">Nucleotidyltransferase</fullName>
    </submittedName>
</protein>
<evidence type="ECO:0000256" key="3">
    <source>
        <dbReference type="ARBA" id="ARBA00022741"/>
    </source>
</evidence>
<keyword evidence="2" id="KW-0548">Nucleotidyltransferase</keyword>
<evidence type="ECO:0000313" key="7">
    <source>
        <dbReference type="Proteomes" id="UP001306950"/>
    </source>
</evidence>
<dbReference type="Proteomes" id="UP001306950">
    <property type="component" value="Unassembled WGS sequence"/>
</dbReference>
<evidence type="ECO:0000256" key="4">
    <source>
        <dbReference type="ARBA" id="ARBA00023118"/>
    </source>
</evidence>
<sequence length="323" mass="37405">MKFTERQLQAFASPLSESEEERCKNAIRMIRDAMKLIGYSDNNKEIYKYEGETTAYALELNAANSGRKLFLLVQGSYANNTNVRTQSDVDVAVILESTFIPQYRANVTGEKYGFSEGTFTVEGLKDEVERALKTKFNNEGIERNDKSIKVHGNSYRVDSDVVPAYRHRDYRGDYTYDANNYVGGIEIRPDSGGKIINFPEQHIKNGKRKNSETNHKYKRHVRIMKKMKSLMKESGYQVPTSISSFGLESLLWNIPNSVYEKYTSLRFVFDELLKFLNNDFENFEGYKEANGIKTLFTSTNHQEDYKEFIRSLSEFYQYDITEA</sequence>
<dbReference type="EMBL" id="JAZHPZ010000023">
    <property type="protein sequence ID" value="MEF2969120.1"/>
    <property type="molecule type" value="Genomic_DNA"/>
</dbReference>
<evidence type="ECO:0000313" key="6">
    <source>
        <dbReference type="EMBL" id="MEF2969120.1"/>
    </source>
</evidence>
<dbReference type="Pfam" id="PF26305">
    <property type="entry name" value="CD_NTase_C"/>
    <property type="match status" value="1"/>
</dbReference>
<evidence type="ECO:0000256" key="1">
    <source>
        <dbReference type="ARBA" id="ARBA00022679"/>
    </source>
</evidence>
<evidence type="ECO:0000256" key="2">
    <source>
        <dbReference type="ARBA" id="ARBA00022695"/>
    </source>
</evidence>
<dbReference type="SUPFAM" id="SSF81301">
    <property type="entry name" value="Nucleotidyltransferase"/>
    <property type="match status" value="1"/>
</dbReference>
<dbReference type="InterPro" id="IPR043519">
    <property type="entry name" value="NT_sf"/>
</dbReference>
<comment type="caution">
    <text evidence="6">The sequence shown here is derived from an EMBL/GenBank/DDBJ whole genome shotgun (WGS) entry which is preliminary data.</text>
</comment>
<dbReference type="CDD" id="cd05400">
    <property type="entry name" value="NT_2-5OAS_ClassI-CCAase"/>
    <property type="match status" value="1"/>
</dbReference>
<organism evidence="6 7">
    <name type="scientific">Paenibacillus haidiansis</name>
    <dbReference type="NCBI Taxonomy" id="1574488"/>
    <lineage>
        <taxon>Bacteria</taxon>
        <taxon>Bacillati</taxon>
        <taxon>Bacillota</taxon>
        <taxon>Bacilli</taxon>
        <taxon>Bacillales</taxon>
        <taxon>Paenibacillaceae</taxon>
        <taxon>Paenibacillus</taxon>
    </lineage>
</organism>
<keyword evidence="4" id="KW-0051">Antiviral defense</keyword>
<evidence type="ECO:0000259" key="5">
    <source>
        <dbReference type="Pfam" id="PF26305"/>
    </source>
</evidence>
<feature type="domain" description="cGAS/DncV-like nucleotidyltransferase C-terminal helical" evidence="5">
    <location>
        <begin position="204"/>
        <end position="316"/>
    </location>
</feature>
<name>A0ABU7W053_9BACL</name>
<dbReference type="InterPro" id="IPR006116">
    <property type="entry name" value="NT_2-5OAS_ClassI-CCAase"/>
</dbReference>
<gene>
    <name evidence="6" type="ORF">V3851_25380</name>
</gene>
<dbReference type="InterPro" id="IPR058909">
    <property type="entry name" value="CD_NTase_C"/>
</dbReference>
<keyword evidence="7" id="KW-1185">Reference proteome</keyword>
<reference evidence="6 7" key="1">
    <citation type="submission" date="2024-02" db="EMBL/GenBank/DDBJ databases">
        <title>A nitrogen-fixing paenibacillus bacterium.</title>
        <authorList>
            <person name="Zhang W.L."/>
            <person name="Chen S.F."/>
        </authorList>
    </citation>
    <scope>NUCLEOTIDE SEQUENCE [LARGE SCALE GENOMIC DNA]</scope>
    <source>
        <strain evidence="6 7">M1</strain>
    </source>
</reference>
<dbReference type="Gene3D" id="3.30.460.10">
    <property type="entry name" value="Beta Polymerase, domain 2"/>
    <property type="match status" value="1"/>
</dbReference>
<proteinExistence type="predicted"/>
<keyword evidence="3" id="KW-0547">Nucleotide-binding</keyword>
<accession>A0ABU7W053</accession>
<dbReference type="RefSeq" id="WP_331849225.1">
    <property type="nucleotide sequence ID" value="NZ_JAZHPZ010000023.1"/>
</dbReference>
<keyword evidence="1" id="KW-0808">Transferase</keyword>